<reference evidence="3 4" key="1">
    <citation type="submission" date="2018-06" db="EMBL/GenBank/DDBJ databases">
        <title>Comparative genomics reveals the genomic features of Rhizophagus irregularis, R. cerebriforme, R. diaphanum and Gigaspora rosea, and their symbiotic lifestyle signature.</title>
        <authorList>
            <person name="Morin E."/>
            <person name="San Clemente H."/>
            <person name="Chen E.C.H."/>
            <person name="De La Providencia I."/>
            <person name="Hainaut M."/>
            <person name="Kuo A."/>
            <person name="Kohler A."/>
            <person name="Murat C."/>
            <person name="Tang N."/>
            <person name="Roy S."/>
            <person name="Loubradou J."/>
            <person name="Henrissat B."/>
            <person name="Grigoriev I.V."/>
            <person name="Corradi N."/>
            <person name="Roux C."/>
            <person name="Martin F.M."/>
        </authorList>
    </citation>
    <scope>NUCLEOTIDE SEQUENCE [LARGE SCALE GENOMIC DNA]</scope>
    <source>
        <strain evidence="3 4">DAOM 194757</strain>
    </source>
</reference>
<name>A0A397V7T8_9GLOM</name>
<dbReference type="Pfam" id="PF02214">
    <property type="entry name" value="BTB_2"/>
    <property type="match status" value="1"/>
</dbReference>
<organism evidence="3 4">
    <name type="scientific">Gigaspora rosea</name>
    <dbReference type="NCBI Taxonomy" id="44941"/>
    <lineage>
        <taxon>Eukaryota</taxon>
        <taxon>Fungi</taxon>
        <taxon>Fungi incertae sedis</taxon>
        <taxon>Mucoromycota</taxon>
        <taxon>Glomeromycotina</taxon>
        <taxon>Glomeromycetes</taxon>
        <taxon>Diversisporales</taxon>
        <taxon>Gigasporaceae</taxon>
        <taxon>Gigaspora</taxon>
    </lineage>
</organism>
<dbReference type="PANTHER" id="PTHR14499">
    <property type="entry name" value="POTASSIUM CHANNEL TETRAMERIZATION DOMAIN-CONTAINING"/>
    <property type="match status" value="1"/>
</dbReference>
<dbReference type="GO" id="GO:0051260">
    <property type="term" value="P:protein homooligomerization"/>
    <property type="evidence" value="ECO:0007669"/>
    <property type="project" value="InterPro"/>
</dbReference>
<feature type="domain" description="Potassium channel tetramerisation-type BTB" evidence="2">
    <location>
        <begin position="66"/>
        <end position="136"/>
    </location>
</feature>
<dbReference type="InterPro" id="IPR003131">
    <property type="entry name" value="T1-type_BTB"/>
</dbReference>
<proteinExistence type="predicted"/>
<feature type="transmembrane region" description="Helical" evidence="1">
    <location>
        <begin position="140"/>
        <end position="161"/>
    </location>
</feature>
<dbReference type="Gene3D" id="3.30.710.10">
    <property type="entry name" value="Potassium Channel Kv1.1, Chain A"/>
    <property type="match status" value="1"/>
</dbReference>
<evidence type="ECO:0000259" key="2">
    <source>
        <dbReference type="Pfam" id="PF02214"/>
    </source>
</evidence>
<keyword evidence="1" id="KW-1133">Transmembrane helix</keyword>
<dbReference type="Proteomes" id="UP000266673">
    <property type="component" value="Unassembled WGS sequence"/>
</dbReference>
<dbReference type="InterPro" id="IPR011333">
    <property type="entry name" value="SKP1/BTB/POZ_sf"/>
</dbReference>
<dbReference type="EMBL" id="QKWP01000559">
    <property type="protein sequence ID" value="RIB18132.1"/>
    <property type="molecule type" value="Genomic_DNA"/>
</dbReference>
<protein>
    <submittedName>
        <fullName evidence="3">BTB/POZ protein</fullName>
    </submittedName>
</protein>
<dbReference type="PANTHER" id="PTHR14499:SF136">
    <property type="entry name" value="GH08630P"/>
    <property type="match status" value="1"/>
</dbReference>
<evidence type="ECO:0000313" key="4">
    <source>
        <dbReference type="Proteomes" id="UP000266673"/>
    </source>
</evidence>
<keyword evidence="4" id="KW-1185">Reference proteome</keyword>
<evidence type="ECO:0000256" key="1">
    <source>
        <dbReference type="SAM" id="Phobius"/>
    </source>
</evidence>
<dbReference type="STRING" id="44941.A0A397V7T8"/>
<comment type="caution">
    <text evidence="3">The sequence shown here is derived from an EMBL/GenBank/DDBJ whole genome shotgun (WGS) entry which is preliminary data.</text>
</comment>
<dbReference type="AlphaFoldDB" id="A0A397V7T8"/>
<sequence length="163" mass="18845">MIKNFIQNFNIPSTTSLTSFATPPNTSYLSTSITSTINTDTNNNNIDNSDERSSILTESLAAKEKIVLNVGGIKYETYRSTLTSYPTTLLGSIFVYNDHENPFWDSDLDEFFIDRDGHLFHYIMQFYRTGKVPTIDQGSISFIILFILFIYHHFIKLYFFFIL</sequence>
<keyword evidence="1" id="KW-0472">Membrane</keyword>
<keyword evidence="1" id="KW-0812">Transmembrane</keyword>
<gene>
    <name evidence="3" type="ORF">C2G38_1370611</name>
</gene>
<accession>A0A397V7T8</accession>
<dbReference type="OrthoDB" id="10025005at2759"/>
<dbReference type="SUPFAM" id="SSF54695">
    <property type="entry name" value="POZ domain"/>
    <property type="match status" value="1"/>
</dbReference>
<evidence type="ECO:0000313" key="3">
    <source>
        <dbReference type="EMBL" id="RIB18132.1"/>
    </source>
</evidence>